<gene>
    <name evidence="4" type="ORF">SAMN05444373_10463</name>
</gene>
<dbReference type="InterPro" id="IPR041614">
    <property type="entry name" value="DprA_WH"/>
</dbReference>
<reference evidence="4 5" key="1">
    <citation type="submission" date="2016-11" db="EMBL/GenBank/DDBJ databases">
        <authorList>
            <person name="Varghese N."/>
            <person name="Submissions S."/>
        </authorList>
    </citation>
    <scope>NUCLEOTIDE SEQUENCE [LARGE SCALE GENOMIC DNA]</scope>
    <source>
        <strain evidence="4 5">DSM 19027</strain>
    </source>
</reference>
<dbReference type="GO" id="GO:0009294">
    <property type="term" value="P:DNA-mediated transformation"/>
    <property type="evidence" value="ECO:0007669"/>
    <property type="project" value="InterPro"/>
</dbReference>
<sequence>MNKHLQAWVRLNLAEGMGISRKLELLRMLKTPEAIFEMDRKDWDGLGLKPAQAESLLSEDKLRESAEIIRMSEKKGIRIIPMDDEEYPELLRYIQDPPLVLYVKGVIPKGLGLGIVGSRKATGYGMNTAFRLASELAEEGFIIVSGMARGIDTAAHTGALHAGGQTMAVLGCGPDQAYPPENRGLMDRIARNGAVISEYPPGVKPQTYHFPVRNRVISGICIGVLVVEAGQKSGSLITAQAALEQGREVFAIPGNINHHTSMGTNRLIREGAKLVLSIQDILEEIPWSLSALPVYRKSSAPGTEPLSREESLILQTLRAEDLYHDQIAERTGVPRHVLFAALLQLEIRGLVRKDLTGRYAIVSDR</sequence>
<name>A0A1M6IPJ7_9FIRM</name>
<dbReference type="OrthoDB" id="9785707at2"/>
<dbReference type="PANTHER" id="PTHR43022">
    <property type="entry name" value="PROTEIN SMF"/>
    <property type="match status" value="1"/>
</dbReference>
<feature type="domain" description="Smf/DprA SLOG" evidence="2">
    <location>
        <begin position="79"/>
        <end position="285"/>
    </location>
</feature>
<keyword evidence="5" id="KW-1185">Reference proteome</keyword>
<organism evidence="4 5">
    <name type="scientific">Thermoclostridium caenicola</name>
    <dbReference type="NCBI Taxonomy" id="659425"/>
    <lineage>
        <taxon>Bacteria</taxon>
        <taxon>Bacillati</taxon>
        <taxon>Bacillota</taxon>
        <taxon>Clostridia</taxon>
        <taxon>Eubacteriales</taxon>
        <taxon>Oscillospiraceae</taxon>
        <taxon>Thermoclostridium</taxon>
    </lineage>
</organism>
<protein>
    <submittedName>
        <fullName evidence="4">DNA protecting protein DprA</fullName>
    </submittedName>
</protein>
<dbReference type="InterPro" id="IPR036388">
    <property type="entry name" value="WH-like_DNA-bd_sf"/>
</dbReference>
<feature type="domain" description="DprA winged helix" evidence="3">
    <location>
        <begin position="299"/>
        <end position="352"/>
    </location>
</feature>
<proteinExistence type="inferred from homology"/>
<evidence type="ECO:0000313" key="4">
    <source>
        <dbReference type="EMBL" id="SHJ36347.1"/>
    </source>
</evidence>
<evidence type="ECO:0000256" key="1">
    <source>
        <dbReference type="ARBA" id="ARBA00006525"/>
    </source>
</evidence>
<dbReference type="SUPFAM" id="SSF102405">
    <property type="entry name" value="MCP/YpsA-like"/>
    <property type="match status" value="1"/>
</dbReference>
<accession>A0A1M6IPJ7</accession>
<dbReference type="InterPro" id="IPR003488">
    <property type="entry name" value="DprA"/>
</dbReference>
<dbReference type="Pfam" id="PF17782">
    <property type="entry name" value="WHD_DprA"/>
    <property type="match status" value="1"/>
</dbReference>
<dbReference type="Gene3D" id="3.40.50.450">
    <property type="match status" value="1"/>
</dbReference>
<dbReference type="Proteomes" id="UP000324781">
    <property type="component" value="Unassembled WGS sequence"/>
</dbReference>
<dbReference type="PANTHER" id="PTHR43022:SF1">
    <property type="entry name" value="PROTEIN SMF"/>
    <property type="match status" value="1"/>
</dbReference>
<dbReference type="NCBIfam" id="TIGR00732">
    <property type="entry name" value="dprA"/>
    <property type="match status" value="1"/>
</dbReference>
<evidence type="ECO:0000259" key="3">
    <source>
        <dbReference type="Pfam" id="PF17782"/>
    </source>
</evidence>
<dbReference type="Gene3D" id="1.10.10.10">
    <property type="entry name" value="Winged helix-like DNA-binding domain superfamily/Winged helix DNA-binding domain"/>
    <property type="match status" value="1"/>
</dbReference>
<comment type="similarity">
    <text evidence="1">Belongs to the DprA/Smf family.</text>
</comment>
<dbReference type="EMBL" id="FQZP01000046">
    <property type="protein sequence ID" value="SHJ36347.1"/>
    <property type="molecule type" value="Genomic_DNA"/>
</dbReference>
<evidence type="ECO:0000259" key="2">
    <source>
        <dbReference type="Pfam" id="PF02481"/>
    </source>
</evidence>
<dbReference type="AlphaFoldDB" id="A0A1M6IPJ7"/>
<dbReference type="RefSeq" id="WP_149679296.1">
    <property type="nucleotide sequence ID" value="NZ_FQZP01000046.1"/>
</dbReference>
<dbReference type="InterPro" id="IPR057666">
    <property type="entry name" value="DrpA_SLOG"/>
</dbReference>
<evidence type="ECO:0000313" key="5">
    <source>
        <dbReference type="Proteomes" id="UP000324781"/>
    </source>
</evidence>
<dbReference type="Pfam" id="PF02481">
    <property type="entry name" value="DNA_processg_A"/>
    <property type="match status" value="1"/>
</dbReference>